<dbReference type="RefSeq" id="XP_041554001.1">
    <property type="nucleotide sequence ID" value="XM_041701080.1"/>
</dbReference>
<dbReference type="GeneID" id="64971812"/>
<dbReference type="PANTHER" id="PTHR28630:SF3">
    <property type="entry name" value="PEROXIREDOXIN-LIKE 2C"/>
    <property type="match status" value="1"/>
</dbReference>
<gene>
    <name evidence="1" type="ORF">APUU_30032S</name>
</gene>
<dbReference type="Pfam" id="PF13911">
    <property type="entry name" value="AhpC-TSA_2"/>
    <property type="match status" value="1"/>
</dbReference>
<reference evidence="1" key="2">
    <citation type="submission" date="2021-02" db="EMBL/GenBank/DDBJ databases">
        <title>Aspergillus puulaauensis MK2 genome sequence.</title>
        <authorList>
            <person name="Futagami T."/>
            <person name="Mori K."/>
            <person name="Kadooka C."/>
            <person name="Tanaka T."/>
        </authorList>
    </citation>
    <scope>NUCLEOTIDE SEQUENCE</scope>
    <source>
        <strain evidence="1">MK2</strain>
    </source>
</reference>
<protein>
    <recommendedName>
        <fullName evidence="3">AhpC/TSA antioxidant enzyme-domain-containing protein</fullName>
    </recommendedName>
</protein>
<reference evidence="1" key="1">
    <citation type="submission" date="2021-01" db="EMBL/GenBank/DDBJ databases">
        <authorList>
            <consortium name="Aspergillus puulaauensis MK2 genome sequencing consortium"/>
            <person name="Kazuki M."/>
            <person name="Futagami T."/>
        </authorList>
    </citation>
    <scope>NUCLEOTIDE SEQUENCE</scope>
    <source>
        <strain evidence="1">MK2</strain>
    </source>
</reference>
<organism evidence="1 2">
    <name type="scientific">Aspergillus puulaauensis</name>
    <dbReference type="NCBI Taxonomy" id="1220207"/>
    <lineage>
        <taxon>Eukaryota</taxon>
        <taxon>Fungi</taxon>
        <taxon>Dikarya</taxon>
        <taxon>Ascomycota</taxon>
        <taxon>Pezizomycotina</taxon>
        <taxon>Eurotiomycetes</taxon>
        <taxon>Eurotiomycetidae</taxon>
        <taxon>Eurotiales</taxon>
        <taxon>Aspergillaceae</taxon>
        <taxon>Aspergillus</taxon>
    </lineage>
</organism>
<evidence type="ECO:0000313" key="2">
    <source>
        <dbReference type="Proteomes" id="UP000654913"/>
    </source>
</evidence>
<evidence type="ECO:0008006" key="3">
    <source>
        <dbReference type="Google" id="ProtNLM"/>
    </source>
</evidence>
<name>A0A7R8AKN2_9EURO</name>
<dbReference type="FunFam" id="3.40.30.10:FF:000404">
    <property type="entry name" value="WGS project CABT00000000 data, contig 2.14"/>
    <property type="match status" value="1"/>
</dbReference>
<dbReference type="AlphaFoldDB" id="A0A7R8AKN2"/>
<dbReference type="PANTHER" id="PTHR28630">
    <property type="match status" value="1"/>
</dbReference>
<dbReference type="InterPro" id="IPR032801">
    <property type="entry name" value="PXL2A/B/C"/>
</dbReference>
<accession>A0A7R8AKN2</accession>
<dbReference type="SUPFAM" id="SSF52833">
    <property type="entry name" value="Thioredoxin-like"/>
    <property type="match status" value="1"/>
</dbReference>
<dbReference type="InterPro" id="IPR036249">
    <property type="entry name" value="Thioredoxin-like_sf"/>
</dbReference>
<dbReference type="Gene3D" id="3.40.30.10">
    <property type="entry name" value="Glutaredoxin"/>
    <property type="match status" value="1"/>
</dbReference>
<proteinExistence type="predicted"/>
<dbReference type="Proteomes" id="UP000654913">
    <property type="component" value="Chromosome 3"/>
</dbReference>
<sequence>MAGHGVATDSLPAAVTQLQVADFPVFDREGKELPFSDVYNGRNATDRTLVVFVRHFFCGSCQEYLERLSATITPNLLSQSPTSTSVAVVGFGDYRLIDFYAEQSRCPFPIYSDPTRKLHDALGMINTWDVGQQPGYISKSLPRLAVEGLWQALKQLPNGLAFKNGSAQQEGGEFLFEPTGEGDKRVTWCHRMQNSWGHTEIPAISRVLLGHEVAKTDRVVGGRSDNT</sequence>
<dbReference type="KEGG" id="apuu:APUU_30032S"/>
<dbReference type="OrthoDB" id="40334at2759"/>
<evidence type="ECO:0000313" key="1">
    <source>
        <dbReference type="EMBL" id="BCS21807.1"/>
    </source>
</evidence>
<dbReference type="CDD" id="cd02970">
    <property type="entry name" value="PRX_like2"/>
    <property type="match status" value="1"/>
</dbReference>
<keyword evidence="2" id="KW-1185">Reference proteome</keyword>
<dbReference type="EMBL" id="AP024445">
    <property type="protein sequence ID" value="BCS21807.1"/>
    <property type="molecule type" value="Genomic_DNA"/>
</dbReference>